<dbReference type="InterPro" id="IPR013783">
    <property type="entry name" value="Ig-like_fold"/>
</dbReference>
<evidence type="ECO:0008006" key="4">
    <source>
        <dbReference type="Google" id="ProtNLM"/>
    </source>
</evidence>
<dbReference type="Gene3D" id="2.60.40.10">
    <property type="entry name" value="Immunoglobulins"/>
    <property type="match status" value="1"/>
</dbReference>
<feature type="signal peptide" evidence="1">
    <location>
        <begin position="1"/>
        <end position="17"/>
    </location>
</feature>
<organism evidence="2 3">
    <name type="scientific">Hymenobacter persicinus</name>
    <dbReference type="NCBI Taxonomy" id="2025506"/>
    <lineage>
        <taxon>Bacteria</taxon>
        <taxon>Pseudomonadati</taxon>
        <taxon>Bacteroidota</taxon>
        <taxon>Cytophagia</taxon>
        <taxon>Cytophagales</taxon>
        <taxon>Hymenobacteraceae</taxon>
        <taxon>Hymenobacter</taxon>
    </lineage>
</organism>
<evidence type="ECO:0000256" key="1">
    <source>
        <dbReference type="SAM" id="SignalP"/>
    </source>
</evidence>
<proteinExistence type="predicted"/>
<dbReference type="Pfam" id="PF17957">
    <property type="entry name" value="Big_7"/>
    <property type="match status" value="1"/>
</dbReference>
<dbReference type="EMBL" id="SEWE01000005">
    <property type="protein sequence ID" value="RYU82897.1"/>
    <property type="molecule type" value="Genomic_DNA"/>
</dbReference>
<dbReference type="OrthoDB" id="901313at2"/>
<dbReference type="RefSeq" id="WP_129919880.1">
    <property type="nucleotide sequence ID" value="NZ_SEWE01000005.1"/>
</dbReference>
<dbReference type="Proteomes" id="UP000294155">
    <property type="component" value="Unassembled WGS sequence"/>
</dbReference>
<protein>
    <recommendedName>
        <fullName evidence="4">Right handed beta helix domain-containing protein</fullName>
    </recommendedName>
</protein>
<keyword evidence="3" id="KW-1185">Reference proteome</keyword>
<evidence type="ECO:0000313" key="3">
    <source>
        <dbReference type="Proteomes" id="UP000294155"/>
    </source>
</evidence>
<comment type="caution">
    <text evidence="2">The sequence shown here is derived from an EMBL/GenBank/DDBJ whole genome shotgun (WGS) entry which is preliminary data.</text>
</comment>
<feature type="chain" id="PRO_5020678352" description="Right handed beta helix domain-containing protein" evidence="1">
    <location>
        <begin position="18"/>
        <end position="448"/>
    </location>
</feature>
<gene>
    <name evidence="2" type="ORF">EWM57_04190</name>
</gene>
<reference evidence="2 3" key="1">
    <citation type="submission" date="2019-02" db="EMBL/GenBank/DDBJ databases">
        <title>Bacterial novel species isolated from soil.</title>
        <authorList>
            <person name="Jung H.-Y."/>
        </authorList>
    </citation>
    <scope>NUCLEOTIDE SEQUENCE [LARGE SCALE GENOMIC DNA]</scope>
    <source>
        <strain evidence="2 3">1-3-3-3</strain>
    </source>
</reference>
<sequence length="448" mass="47229">MLLVFLFQLLGVNPAQAQGQAPNVTYAGPLVITRGGTYSGNYRSTDSNVPVIAIRTTEPVIIENCILAGAGDLIEARTGGSSLIVRNNRGYGLTQSQDNTRHGSFIEVNTGKSVTIEHNYFEHTIGILIYMWSGNGTASQTLTIRYNQAKNIDGRYRNGGGTLANFLGMNGAHGLVNSEIAWNQVINEPNNSSVEDNINLYNSSGTSSSPIRMHDNYIQGAYPYPATSGTYAGSGITLDGDDAAANAVTAYVDGYGNQLVSTCAAMNIAGGHDNKFHDNRIVTSGLLPDGSRLQANYAGLGLWNGYGQPSNVFFNNSFDNNTVGFVHSDGSRLDLSPGACGPCYNTIALPNPVTLQTEQNEWTIWQQKLQQNGITVGAGGSSNPTPTNTPPTVTLTAPTSGTVGTALNLTATAADADGTVTKVEFFNGATKLGEDTSAPYALSFTPTA</sequence>
<dbReference type="AlphaFoldDB" id="A0A4Q5LEN4"/>
<feature type="non-terminal residue" evidence="2">
    <location>
        <position position="448"/>
    </location>
</feature>
<evidence type="ECO:0000313" key="2">
    <source>
        <dbReference type="EMBL" id="RYU82897.1"/>
    </source>
</evidence>
<name>A0A4Q5LEN4_9BACT</name>
<dbReference type="InterPro" id="IPR011050">
    <property type="entry name" value="Pectin_lyase_fold/virulence"/>
</dbReference>
<accession>A0A4Q5LEN4</accession>
<dbReference type="SUPFAM" id="SSF51126">
    <property type="entry name" value="Pectin lyase-like"/>
    <property type="match status" value="1"/>
</dbReference>
<keyword evidence="1" id="KW-0732">Signal</keyword>